<comment type="caution">
    <text evidence="2">The sequence shown here is derived from an EMBL/GenBank/DDBJ whole genome shotgun (WGS) entry which is preliminary data.</text>
</comment>
<dbReference type="EMBL" id="JAIWYP010000002">
    <property type="protein sequence ID" value="KAH3869326.1"/>
    <property type="molecule type" value="Genomic_DNA"/>
</dbReference>
<feature type="chain" id="PRO_5039379365" evidence="1">
    <location>
        <begin position="24"/>
        <end position="77"/>
    </location>
</feature>
<dbReference type="Proteomes" id="UP000828390">
    <property type="component" value="Unassembled WGS sequence"/>
</dbReference>
<protein>
    <submittedName>
        <fullName evidence="2">Uncharacterized protein</fullName>
    </submittedName>
</protein>
<reference evidence="2" key="2">
    <citation type="submission" date="2020-11" db="EMBL/GenBank/DDBJ databases">
        <authorList>
            <person name="McCartney M.A."/>
            <person name="Auch B."/>
            <person name="Kono T."/>
            <person name="Mallez S."/>
            <person name="Becker A."/>
            <person name="Gohl D.M."/>
            <person name="Silverstein K.A.T."/>
            <person name="Koren S."/>
            <person name="Bechman K.B."/>
            <person name="Herman A."/>
            <person name="Abrahante J.E."/>
            <person name="Garbe J."/>
        </authorList>
    </citation>
    <scope>NUCLEOTIDE SEQUENCE</scope>
    <source>
        <strain evidence="2">Duluth1</strain>
        <tissue evidence="2">Whole animal</tissue>
    </source>
</reference>
<name>A0A9D4RI05_DREPO</name>
<proteinExistence type="predicted"/>
<organism evidence="2 3">
    <name type="scientific">Dreissena polymorpha</name>
    <name type="common">Zebra mussel</name>
    <name type="synonym">Mytilus polymorpha</name>
    <dbReference type="NCBI Taxonomy" id="45954"/>
    <lineage>
        <taxon>Eukaryota</taxon>
        <taxon>Metazoa</taxon>
        <taxon>Spiralia</taxon>
        <taxon>Lophotrochozoa</taxon>
        <taxon>Mollusca</taxon>
        <taxon>Bivalvia</taxon>
        <taxon>Autobranchia</taxon>
        <taxon>Heteroconchia</taxon>
        <taxon>Euheterodonta</taxon>
        <taxon>Imparidentia</taxon>
        <taxon>Neoheterodontei</taxon>
        <taxon>Myida</taxon>
        <taxon>Dreissenoidea</taxon>
        <taxon>Dreissenidae</taxon>
        <taxon>Dreissena</taxon>
    </lineage>
</organism>
<evidence type="ECO:0000313" key="3">
    <source>
        <dbReference type="Proteomes" id="UP000828390"/>
    </source>
</evidence>
<keyword evidence="1" id="KW-0732">Signal</keyword>
<feature type="signal peptide" evidence="1">
    <location>
        <begin position="1"/>
        <end position="23"/>
    </location>
</feature>
<evidence type="ECO:0000313" key="2">
    <source>
        <dbReference type="EMBL" id="KAH3869326.1"/>
    </source>
</evidence>
<gene>
    <name evidence="2" type="ORF">DPMN_032489</name>
</gene>
<reference evidence="2" key="1">
    <citation type="journal article" date="2019" name="bioRxiv">
        <title>The Genome of the Zebra Mussel, Dreissena polymorpha: A Resource for Invasive Species Research.</title>
        <authorList>
            <person name="McCartney M.A."/>
            <person name="Auch B."/>
            <person name="Kono T."/>
            <person name="Mallez S."/>
            <person name="Zhang Y."/>
            <person name="Obille A."/>
            <person name="Becker A."/>
            <person name="Abrahante J.E."/>
            <person name="Garbe J."/>
            <person name="Badalamenti J.P."/>
            <person name="Herman A."/>
            <person name="Mangelson H."/>
            <person name="Liachko I."/>
            <person name="Sullivan S."/>
            <person name="Sone E.D."/>
            <person name="Koren S."/>
            <person name="Silverstein K.A.T."/>
            <person name="Beckman K.B."/>
            <person name="Gohl D.M."/>
        </authorList>
    </citation>
    <scope>NUCLEOTIDE SEQUENCE</scope>
    <source>
        <strain evidence="2">Duluth1</strain>
        <tissue evidence="2">Whole animal</tissue>
    </source>
</reference>
<dbReference type="AlphaFoldDB" id="A0A9D4RI05"/>
<evidence type="ECO:0000256" key="1">
    <source>
        <dbReference type="SAM" id="SignalP"/>
    </source>
</evidence>
<sequence>MSRHMTIVVFFVIVLMTSRHVTGQAHDVAQLDKKLTSSDIRFQIRTENDYRADGGRSENASDGSIIGGRFINYGEYD</sequence>
<accession>A0A9D4RI05</accession>
<keyword evidence="3" id="KW-1185">Reference proteome</keyword>